<dbReference type="Proteomes" id="UP001184150">
    <property type="component" value="Unassembled WGS sequence"/>
</dbReference>
<comment type="caution">
    <text evidence="5">The sequence shown here is derived from an EMBL/GenBank/DDBJ whole genome shotgun (WGS) entry which is preliminary data.</text>
</comment>
<evidence type="ECO:0000256" key="1">
    <source>
        <dbReference type="ARBA" id="ARBA00009477"/>
    </source>
</evidence>
<feature type="domain" description="Multidrug resistance protein MdtA-like C-terminal permuted SH3" evidence="3">
    <location>
        <begin position="329"/>
        <end position="392"/>
    </location>
</feature>
<evidence type="ECO:0000313" key="5">
    <source>
        <dbReference type="EMBL" id="MDR6510111.1"/>
    </source>
</evidence>
<dbReference type="Pfam" id="PF25967">
    <property type="entry name" value="RND-MFP_C"/>
    <property type="match status" value="1"/>
</dbReference>
<keyword evidence="2" id="KW-0472">Membrane</keyword>
<evidence type="ECO:0000259" key="4">
    <source>
        <dbReference type="Pfam" id="PF25973"/>
    </source>
</evidence>
<dbReference type="Pfam" id="PF25973">
    <property type="entry name" value="BSH_CzcB"/>
    <property type="match status" value="1"/>
</dbReference>
<feature type="transmembrane region" description="Helical" evidence="2">
    <location>
        <begin position="23"/>
        <end position="44"/>
    </location>
</feature>
<protein>
    <submittedName>
        <fullName evidence="5">HlyD family secretion protein</fullName>
    </submittedName>
</protein>
<dbReference type="Gene3D" id="2.40.420.20">
    <property type="match status" value="1"/>
</dbReference>
<comment type="similarity">
    <text evidence="1">Belongs to the membrane fusion protein (MFP) (TC 8.A.1) family.</text>
</comment>
<evidence type="ECO:0000313" key="6">
    <source>
        <dbReference type="Proteomes" id="UP001184150"/>
    </source>
</evidence>
<dbReference type="RefSeq" id="WP_309804559.1">
    <property type="nucleotide sequence ID" value="NZ_JAVDRD010000002.1"/>
</dbReference>
<dbReference type="Gene3D" id="2.40.50.100">
    <property type="match status" value="1"/>
</dbReference>
<dbReference type="SUPFAM" id="SSF111369">
    <property type="entry name" value="HlyD-like secretion proteins"/>
    <property type="match status" value="1"/>
</dbReference>
<name>A0ABU1MJ66_9SPHN</name>
<reference evidence="5 6" key="1">
    <citation type="submission" date="2023-07" db="EMBL/GenBank/DDBJ databases">
        <title>Sorghum-associated microbial communities from plants grown in Nebraska, USA.</title>
        <authorList>
            <person name="Schachtman D."/>
        </authorList>
    </citation>
    <scope>NUCLEOTIDE SEQUENCE [LARGE SCALE GENOMIC DNA]</scope>
    <source>
        <strain evidence="5 6">DS1027</strain>
    </source>
</reference>
<keyword evidence="2" id="KW-1133">Transmembrane helix</keyword>
<sequence length="399" mass="41391">MPGNAMTDGDLDAFLGARPRAGLARWGMVLALLVAGVAAFWLLLRFVDGPDMPYYSVPLERGSLTPVMSASGTLHAEDEVILRAPEGGVVHSLLGPGDGVVRTGQPIAVLDTAPLQAALASAEATRAAAEGTLLAAQSDLDGARARLDRYEGVWRKSGGRVPSVNEMDGARAELSRTAAALASATAALAKARNDEVLARRQLADGTIRAPFDGVVVSRAVAPGQLVAPGTPLLSLATGLDRLVVTVPLPTADAQRLATNARAHVLLAGMADKVRTARLVRIDPTDDTRGLDRLAVFALDPPAAGDGAMVQLRPGMAATVEIDLPAREKVLLVPNAALGFTPDGVPPRRSTIYILSDDNEPRQVAVARGASDGKRTEILASGLESGVQVIIGRRAGPSKP</sequence>
<dbReference type="Gene3D" id="1.10.287.470">
    <property type="entry name" value="Helix hairpin bin"/>
    <property type="match status" value="1"/>
</dbReference>
<dbReference type="InterPro" id="IPR006143">
    <property type="entry name" value="RND_pump_MFP"/>
</dbReference>
<evidence type="ECO:0000256" key="2">
    <source>
        <dbReference type="SAM" id="Phobius"/>
    </source>
</evidence>
<feature type="domain" description="CzcB-like barrel-sandwich hybrid" evidence="4">
    <location>
        <begin position="153"/>
        <end position="236"/>
    </location>
</feature>
<proteinExistence type="inferred from homology"/>
<keyword evidence="2" id="KW-0812">Transmembrane</keyword>
<evidence type="ECO:0000259" key="3">
    <source>
        <dbReference type="Pfam" id="PF25967"/>
    </source>
</evidence>
<dbReference type="NCBIfam" id="TIGR01730">
    <property type="entry name" value="RND_mfp"/>
    <property type="match status" value="1"/>
</dbReference>
<accession>A0ABU1MJ66</accession>
<dbReference type="PANTHER" id="PTHR30469:SF33">
    <property type="entry name" value="SLR1207 PROTEIN"/>
    <property type="match status" value="1"/>
</dbReference>
<dbReference type="InterPro" id="IPR058647">
    <property type="entry name" value="BSH_CzcB-like"/>
</dbReference>
<gene>
    <name evidence="5" type="ORF">J2792_000971</name>
</gene>
<dbReference type="Gene3D" id="2.40.30.170">
    <property type="match status" value="1"/>
</dbReference>
<dbReference type="InterPro" id="IPR058627">
    <property type="entry name" value="MdtA-like_C"/>
</dbReference>
<keyword evidence="6" id="KW-1185">Reference proteome</keyword>
<dbReference type="EMBL" id="JAVDRD010000002">
    <property type="protein sequence ID" value="MDR6510111.1"/>
    <property type="molecule type" value="Genomic_DNA"/>
</dbReference>
<organism evidence="5 6">
    <name type="scientific">Novosphingobium capsulatum</name>
    <dbReference type="NCBI Taxonomy" id="13688"/>
    <lineage>
        <taxon>Bacteria</taxon>
        <taxon>Pseudomonadati</taxon>
        <taxon>Pseudomonadota</taxon>
        <taxon>Alphaproteobacteria</taxon>
        <taxon>Sphingomonadales</taxon>
        <taxon>Sphingomonadaceae</taxon>
        <taxon>Novosphingobium</taxon>
    </lineage>
</organism>
<dbReference type="PANTHER" id="PTHR30469">
    <property type="entry name" value="MULTIDRUG RESISTANCE PROTEIN MDTA"/>
    <property type="match status" value="1"/>
</dbReference>